<sequence length="206" mass="22276">MVITGKVLGVYASVGHLPPAEQAKWYRKAAVEWGIDTFEIPILAGVPLASEIVDVLIEVDASLVVTLVAQWATVGQKSPAYGLSSVEESFRQIAILDACAVAQQCQSLSERGIHIRHMVLHTGQRCGETISHAIAFYRSLVDLRQLVTDVMPDCRLAVEVTDSLPSNHPTPFPAAKKAALTLTSLIQTMTSVNQKNVSSYSIPLIV</sequence>
<evidence type="ECO:0000313" key="1">
    <source>
        <dbReference type="EMBL" id="SVD76015.1"/>
    </source>
</evidence>
<organism evidence="1">
    <name type="scientific">marine metagenome</name>
    <dbReference type="NCBI Taxonomy" id="408172"/>
    <lineage>
        <taxon>unclassified sequences</taxon>
        <taxon>metagenomes</taxon>
        <taxon>ecological metagenomes</taxon>
    </lineage>
</organism>
<name>A0A382XZD9_9ZZZZ</name>
<dbReference type="EMBL" id="UINC01171445">
    <property type="protein sequence ID" value="SVD76015.1"/>
    <property type="molecule type" value="Genomic_DNA"/>
</dbReference>
<dbReference type="AlphaFoldDB" id="A0A382XZD9"/>
<proteinExistence type="predicted"/>
<accession>A0A382XZD9</accession>
<dbReference type="InterPro" id="IPR032344">
    <property type="entry name" value="DUF4862"/>
</dbReference>
<protein>
    <recommendedName>
        <fullName evidence="2">Xylose isomerase-like TIM barrel domain-containing protein</fullName>
    </recommendedName>
</protein>
<feature type="non-terminal residue" evidence="1">
    <location>
        <position position="206"/>
    </location>
</feature>
<evidence type="ECO:0008006" key="2">
    <source>
        <dbReference type="Google" id="ProtNLM"/>
    </source>
</evidence>
<gene>
    <name evidence="1" type="ORF">METZ01_LOCUS428869</name>
</gene>
<reference evidence="1" key="1">
    <citation type="submission" date="2018-05" db="EMBL/GenBank/DDBJ databases">
        <authorList>
            <person name="Lanie J.A."/>
            <person name="Ng W.-L."/>
            <person name="Kazmierczak K.M."/>
            <person name="Andrzejewski T.M."/>
            <person name="Davidsen T.M."/>
            <person name="Wayne K.J."/>
            <person name="Tettelin H."/>
            <person name="Glass J.I."/>
            <person name="Rusch D."/>
            <person name="Podicherti R."/>
            <person name="Tsui H.-C.T."/>
            <person name="Winkler M.E."/>
        </authorList>
    </citation>
    <scope>NUCLEOTIDE SEQUENCE</scope>
</reference>
<dbReference type="Pfam" id="PF16154">
    <property type="entry name" value="DUF4862"/>
    <property type="match status" value="1"/>
</dbReference>